<evidence type="ECO:0000313" key="1">
    <source>
        <dbReference type="EMBL" id="UVY90028.1"/>
    </source>
</evidence>
<gene>
    <name evidence="1" type="ORF">MJO63_26180</name>
</gene>
<sequence length="135" mass="14713">MIDAWSASNERPARARIALQQLTGALSGSVSIKEAATMLGVDRSRVSRRITAKALWAFDLQGNRRIPRWQFLSNELLPGLDVIVPAIARGTTPAVLDVFMHTPQPDFDDRTPIEHLAAGGDPALVAGFIADLARW</sequence>
<evidence type="ECO:0000313" key="2">
    <source>
        <dbReference type="Proteomes" id="UP001055253"/>
    </source>
</evidence>
<keyword evidence="1" id="KW-0614">Plasmid</keyword>
<geneLocation type="plasmid" evidence="1 2">
    <name>unnamed1</name>
</geneLocation>
<organism evidence="1 2">
    <name type="scientific">Mycobacterium ulcerans</name>
    <dbReference type="NCBI Taxonomy" id="1809"/>
    <lineage>
        <taxon>Bacteria</taxon>
        <taxon>Bacillati</taxon>
        <taxon>Actinomycetota</taxon>
        <taxon>Actinomycetes</taxon>
        <taxon>Mycobacteriales</taxon>
        <taxon>Mycobacteriaceae</taxon>
        <taxon>Mycobacterium</taxon>
        <taxon>Mycobacterium ulcerans group</taxon>
    </lineage>
</organism>
<protein>
    <submittedName>
        <fullName evidence="1">Helix-turn-helix domain-containing protein</fullName>
    </submittedName>
</protein>
<dbReference type="EMBL" id="CP103312">
    <property type="protein sequence ID" value="UVY90028.1"/>
    <property type="molecule type" value="Genomic_DNA"/>
</dbReference>
<reference evidence="1" key="1">
    <citation type="submission" date="2022-08" db="EMBL/GenBank/DDBJ databases">
        <title>Complete genome sequence of 14 non-tuberculosis mycobacteria type-strains.</title>
        <authorList>
            <person name="Igarashi Y."/>
            <person name="Osugi A."/>
            <person name="Mitarai S."/>
        </authorList>
    </citation>
    <scope>NUCLEOTIDE SEQUENCE</scope>
    <source>
        <strain evidence="1">ATCC 19423</strain>
    </source>
</reference>
<dbReference type="Proteomes" id="UP001055253">
    <property type="component" value="Plasmid unnamed1"/>
</dbReference>
<accession>A0ABY5TSQ4</accession>
<proteinExistence type="predicted"/>
<name>A0ABY5TSQ4_MYCUL</name>
<keyword evidence="2" id="KW-1185">Reference proteome</keyword>